<dbReference type="GO" id="GO:0016020">
    <property type="term" value="C:membrane"/>
    <property type="evidence" value="ECO:0007669"/>
    <property type="project" value="InterPro"/>
</dbReference>
<evidence type="ECO:0000313" key="6">
    <source>
        <dbReference type="Proteomes" id="UP001196408"/>
    </source>
</evidence>
<feature type="transmembrane region" description="Helical" evidence="2">
    <location>
        <begin position="250"/>
        <end position="271"/>
    </location>
</feature>
<evidence type="ECO:0000256" key="1">
    <source>
        <dbReference type="ARBA" id="ARBA00007362"/>
    </source>
</evidence>
<feature type="transmembrane region" description="Helical" evidence="2">
    <location>
        <begin position="118"/>
        <end position="135"/>
    </location>
</feature>
<dbReference type="InterPro" id="IPR000620">
    <property type="entry name" value="EamA_dom"/>
</dbReference>
<dbReference type="PANTHER" id="PTHR22911">
    <property type="entry name" value="ACYL-MALONYL CONDENSING ENZYME-RELATED"/>
    <property type="match status" value="1"/>
</dbReference>
<dbReference type="EMBL" id="JAHOEF010000052">
    <property type="protein sequence ID" value="MBV3383161.1"/>
    <property type="molecule type" value="Genomic_DNA"/>
</dbReference>
<evidence type="ECO:0000313" key="4">
    <source>
        <dbReference type="EMBL" id="MBV3383161.1"/>
    </source>
</evidence>
<feature type="domain" description="EamA" evidence="3">
    <location>
        <begin position="8"/>
        <end position="131"/>
    </location>
</feature>
<evidence type="ECO:0000313" key="7">
    <source>
        <dbReference type="Proteomes" id="UP001197492"/>
    </source>
</evidence>
<protein>
    <submittedName>
        <fullName evidence="4">DMT family transporter</fullName>
    </submittedName>
</protein>
<feature type="domain" description="EamA" evidence="3">
    <location>
        <begin position="141"/>
        <end position="269"/>
    </location>
</feature>
<feature type="transmembrane region" description="Helical" evidence="2">
    <location>
        <begin position="9"/>
        <end position="27"/>
    </location>
</feature>
<keyword evidence="7" id="KW-1185">Reference proteome</keyword>
<organism evidence="4 6">
    <name type="scientific">Catenibacterium mitsuokai</name>
    <dbReference type="NCBI Taxonomy" id="100886"/>
    <lineage>
        <taxon>Bacteria</taxon>
        <taxon>Bacillati</taxon>
        <taxon>Bacillota</taxon>
        <taxon>Erysipelotrichia</taxon>
        <taxon>Erysipelotrichales</taxon>
        <taxon>Coprobacillaceae</taxon>
        <taxon>Catenibacterium</taxon>
    </lineage>
</organism>
<feature type="transmembrane region" description="Helical" evidence="2">
    <location>
        <begin position="64"/>
        <end position="80"/>
    </location>
</feature>
<name>A0AAW4MS61_9FIRM</name>
<feature type="transmembrane region" description="Helical" evidence="2">
    <location>
        <begin position="86"/>
        <end position="106"/>
    </location>
</feature>
<feature type="transmembrane region" description="Helical" evidence="2">
    <location>
        <begin position="33"/>
        <end position="52"/>
    </location>
</feature>
<keyword evidence="2" id="KW-0472">Membrane</keyword>
<comment type="similarity">
    <text evidence="1">Belongs to the EamA transporter family.</text>
</comment>
<reference evidence="4 7" key="1">
    <citation type="submission" date="2021-06" db="EMBL/GenBank/DDBJ databases">
        <title>Collection of gut derived symbiotic bacterial strains cultured from healthy donors.</title>
        <authorList>
            <person name="Lin H."/>
            <person name="Littmann E."/>
            <person name="Pamer E.G."/>
        </authorList>
    </citation>
    <scope>NUCLEOTIDE SEQUENCE</scope>
    <source>
        <strain evidence="5 7">MSK.21.70</strain>
        <strain evidence="4">MSK.21.82</strain>
    </source>
</reference>
<proteinExistence type="inferred from homology"/>
<evidence type="ECO:0000313" key="5">
    <source>
        <dbReference type="EMBL" id="MBV3393152.1"/>
    </source>
</evidence>
<feature type="transmembrane region" description="Helical" evidence="2">
    <location>
        <begin position="172"/>
        <end position="191"/>
    </location>
</feature>
<sequence>MENKISTKGVFFLLMTAFCWSLAGLFIRASHLSGLGFSMMSSIVAIPLSMIIHHKKLVFNKMTVTVGVFQFLMSLTFIYANKLTSVANAIVLQYSSTIFVLIYQSIDLRKLPTKRQMVIIALVFIGMALFFADTLSFSHLLGNILAIISGACFGMQFYLNNKEEAEAFSSTIFAYMFSLTVGLIVFRGLPHFHITDAFGVCGYGFFPMCLGGIFLALGISCTEAFTANLICMLEVILAPLWAFIFFHETISGISLIGAGMVVGGIILNLVLDFKKAAI</sequence>
<dbReference type="PANTHER" id="PTHR22911:SF79">
    <property type="entry name" value="MOBA-LIKE NTP TRANSFERASE DOMAIN-CONTAINING PROTEIN"/>
    <property type="match status" value="1"/>
</dbReference>
<keyword evidence="2" id="KW-0812">Transmembrane</keyword>
<gene>
    <name evidence="4" type="ORF">KSV97_08010</name>
    <name evidence="5" type="ORF">KSW06_07780</name>
</gene>
<dbReference type="EMBL" id="JAHOEL010000049">
    <property type="protein sequence ID" value="MBV3393152.1"/>
    <property type="molecule type" value="Genomic_DNA"/>
</dbReference>
<dbReference type="Proteomes" id="UP001197492">
    <property type="component" value="Unassembled WGS sequence"/>
</dbReference>
<dbReference type="AlphaFoldDB" id="A0AAW4MS61"/>
<feature type="transmembrane region" description="Helical" evidence="2">
    <location>
        <begin position="224"/>
        <end position="244"/>
    </location>
</feature>
<dbReference type="Proteomes" id="UP001196408">
    <property type="component" value="Unassembled WGS sequence"/>
</dbReference>
<dbReference type="RefSeq" id="WP_217747926.1">
    <property type="nucleotide sequence ID" value="NZ_JAHOEB010000050.1"/>
</dbReference>
<dbReference type="Pfam" id="PF00892">
    <property type="entry name" value="EamA"/>
    <property type="match status" value="2"/>
</dbReference>
<evidence type="ECO:0000256" key="2">
    <source>
        <dbReference type="SAM" id="Phobius"/>
    </source>
</evidence>
<feature type="transmembrane region" description="Helical" evidence="2">
    <location>
        <begin position="197"/>
        <end position="217"/>
    </location>
</feature>
<keyword evidence="2" id="KW-1133">Transmembrane helix</keyword>
<comment type="caution">
    <text evidence="4">The sequence shown here is derived from an EMBL/GenBank/DDBJ whole genome shotgun (WGS) entry which is preliminary data.</text>
</comment>
<evidence type="ECO:0000259" key="3">
    <source>
        <dbReference type="Pfam" id="PF00892"/>
    </source>
</evidence>
<feature type="transmembrane region" description="Helical" evidence="2">
    <location>
        <begin position="141"/>
        <end position="160"/>
    </location>
</feature>
<accession>A0AAW4MS61</accession>